<feature type="transmembrane region" description="Helical" evidence="4">
    <location>
        <begin position="305"/>
        <end position="332"/>
    </location>
</feature>
<keyword evidence="1 4" id="KW-0812">Transmembrane</keyword>
<dbReference type="Gene3D" id="1.20.1250.20">
    <property type="entry name" value="MFS general substrate transporter like domains"/>
    <property type="match status" value="1"/>
</dbReference>
<feature type="transmembrane region" description="Helical" evidence="4">
    <location>
        <begin position="46"/>
        <end position="65"/>
    </location>
</feature>
<dbReference type="InterPro" id="IPR036259">
    <property type="entry name" value="MFS_trans_sf"/>
</dbReference>
<feature type="transmembrane region" description="Helical" evidence="4">
    <location>
        <begin position="136"/>
        <end position="154"/>
    </location>
</feature>
<evidence type="ECO:0000313" key="6">
    <source>
        <dbReference type="Proteomes" id="UP000532373"/>
    </source>
</evidence>
<feature type="transmembrane region" description="Helical" evidence="4">
    <location>
        <begin position="373"/>
        <end position="393"/>
    </location>
</feature>
<evidence type="ECO:0000313" key="5">
    <source>
        <dbReference type="EMBL" id="MBB6464325.1"/>
    </source>
</evidence>
<comment type="caution">
    <text evidence="5">The sequence shown here is derived from an EMBL/GenBank/DDBJ whole genome shotgun (WGS) entry which is preliminary data.</text>
</comment>
<feature type="transmembrane region" description="Helical" evidence="4">
    <location>
        <begin position="7"/>
        <end position="26"/>
    </location>
</feature>
<accession>A0A8E1W955</accession>
<protein>
    <submittedName>
        <fullName evidence="5">MFS family permease</fullName>
    </submittedName>
</protein>
<evidence type="ECO:0000256" key="2">
    <source>
        <dbReference type="ARBA" id="ARBA00022989"/>
    </source>
</evidence>
<feature type="transmembrane region" description="Helical" evidence="4">
    <location>
        <begin position="166"/>
        <end position="185"/>
    </location>
</feature>
<dbReference type="SUPFAM" id="SSF103473">
    <property type="entry name" value="MFS general substrate transporter"/>
    <property type="match status" value="1"/>
</dbReference>
<feature type="transmembrane region" description="Helical" evidence="4">
    <location>
        <begin position="278"/>
        <end position="299"/>
    </location>
</feature>
<dbReference type="AlphaFoldDB" id="A0A8E1W955"/>
<dbReference type="GO" id="GO:0022857">
    <property type="term" value="F:transmembrane transporter activity"/>
    <property type="evidence" value="ECO:0007669"/>
    <property type="project" value="InterPro"/>
</dbReference>
<dbReference type="RefSeq" id="WP_184766933.1">
    <property type="nucleotide sequence ID" value="NZ_JACHGI010000001.1"/>
</dbReference>
<keyword evidence="2 4" id="KW-1133">Transmembrane helix</keyword>
<reference evidence="5 6" key="1">
    <citation type="submission" date="2020-08" db="EMBL/GenBank/DDBJ databases">
        <title>Genomic Encyclopedia of Type Strains, Phase IV (KMG-IV): sequencing the most valuable type-strain genomes for metagenomic binning, comparative biology and taxonomic classification.</title>
        <authorList>
            <person name="Goeker M."/>
        </authorList>
    </citation>
    <scope>NUCLEOTIDE SEQUENCE [LARGE SCALE GENOMIC DNA]</scope>
    <source>
        <strain evidence="5 6">DSM 17454</strain>
    </source>
</reference>
<dbReference type="Pfam" id="PF07690">
    <property type="entry name" value="MFS_1"/>
    <property type="match status" value="1"/>
</dbReference>
<evidence type="ECO:0000256" key="1">
    <source>
        <dbReference type="ARBA" id="ARBA00022692"/>
    </source>
</evidence>
<evidence type="ECO:0000256" key="3">
    <source>
        <dbReference type="ARBA" id="ARBA00023136"/>
    </source>
</evidence>
<proteinExistence type="predicted"/>
<name>A0A8E1W955_9HYPH</name>
<feature type="transmembrane region" description="Helical" evidence="4">
    <location>
        <begin position="231"/>
        <end position="257"/>
    </location>
</feature>
<feature type="transmembrane region" description="Helical" evidence="4">
    <location>
        <begin position="77"/>
        <end position="96"/>
    </location>
</feature>
<gene>
    <name evidence="5" type="ORF">HNQ96_000172</name>
</gene>
<feature type="transmembrane region" description="Helical" evidence="4">
    <location>
        <begin position="102"/>
        <end position="124"/>
    </location>
</feature>
<evidence type="ECO:0000256" key="4">
    <source>
        <dbReference type="SAM" id="Phobius"/>
    </source>
</evidence>
<sequence>MTAVRSPIAAVIALGITQIIGYGTLYYSFSILAADMAKDLSWPVEWLFGALSVALLVGGLTAPWLGNWIDRYGADRIMTAGSAAAAAALVACAAAPDTISFVVALVAVQVASNLVQYGAAFALLVQISPRDAQRNITYLTLIAGFASTAFWPITTALHAQMSWQSVYLVFAALNLSVCLPLHAWLSFGRTGQGQVATEPHHHVEGSLAAAVRPVGFALMVIALSVQNLVSAAVLVHMVPLLSGLGLGASAAVVGTLFGPAQVLSRFINMVVGINLPPLTLAAISAALMTSGVGVLVATAPSIAGAMTFAIIFGMGNGLFSIVTGALPLALFGSDGYGRLQGRAMSARLIVSAVAPFALAFAMAKIGISMSLSFTMLLGVAALVIFAAIGRLAGRP</sequence>
<keyword evidence="3 4" id="KW-0472">Membrane</keyword>
<feature type="transmembrane region" description="Helical" evidence="4">
    <location>
        <begin position="344"/>
        <end position="367"/>
    </location>
</feature>
<dbReference type="NCBIfam" id="NF033733">
    <property type="entry name" value="MFS_ArsK"/>
    <property type="match status" value="1"/>
</dbReference>
<dbReference type="EMBL" id="JACHGI010000001">
    <property type="protein sequence ID" value="MBB6464325.1"/>
    <property type="molecule type" value="Genomic_DNA"/>
</dbReference>
<organism evidence="5 6">
    <name type="scientific">Aminobacter carboxidus</name>
    <dbReference type="NCBI Taxonomy" id="376165"/>
    <lineage>
        <taxon>Bacteria</taxon>
        <taxon>Pseudomonadati</taxon>
        <taxon>Pseudomonadota</taxon>
        <taxon>Alphaproteobacteria</taxon>
        <taxon>Hyphomicrobiales</taxon>
        <taxon>Phyllobacteriaceae</taxon>
        <taxon>Aminobacter</taxon>
    </lineage>
</organism>
<dbReference type="Proteomes" id="UP000532373">
    <property type="component" value="Unassembled WGS sequence"/>
</dbReference>
<feature type="transmembrane region" description="Helical" evidence="4">
    <location>
        <begin position="206"/>
        <end position="225"/>
    </location>
</feature>
<dbReference type="InterPro" id="IPR011701">
    <property type="entry name" value="MFS"/>
</dbReference>